<protein>
    <submittedName>
        <fullName evidence="1">Uncharacterized protein</fullName>
    </submittedName>
</protein>
<reference evidence="1 2" key="1">
    <citation type="submission" date="2019-02" db="EMBL/GenBank/DDBJ databases">
        <title>Planctomycetal bacteria perform biofilm scaping via a novel small molecule.</title>
        <authorList>
            <person name="Jeske O."/>
            <person name="Boedeker C."/>
            <person name="Wiegand S."/>
            <person name="Breitling P."/>
            <person name="Kallscheuer N."/>
            <person name="Jogler M."/>
            <person name="Rohde M."/>
            <person name="Petersen J."/>
            <person name="Medema M.H."/>
            <person name="Surup F."/>
            <person name="Jogler C."/>
        </authorList>
    </citation>
    <scope>NUCLEOTIDE SEQUENCE [LARGE SCALE GENOMIC DNA]</scope>
    <source>
        <strain evidence="1 2">Mal15</strain>
    </source>
</reference>
<accession>A0A5B9M940</accession>
<proteinExistence type="predicted"/>
<gene>
    <name evidence="1" type="ORF">Mal15_12310</name>
</gene>
<name>A0A5B9M940_9BACT</name>
<sequence>MVIVGIAISHLRTSAELRVTKSENKRLRDELGVLTVEDETAVSLLAVPTAEQDCWRWRIHMPADLKLRIGITDAGVIPLPRTQVNAGENLAYFDDPLPVGENLVEAKLYLRGDGVWAVSVRTSDATMTCALQNGDHEWLDGTAFFRTRFGSTTSRIVDSTKVIPLLRHVVVKHDSIRSPTSKPNPGIMIWLEPVK</sequence>
<keyword evidence="2" id="KW-1185">Reference proteome</keyword>
<evidence type="ECO:0000313" key="2">
    <source>
        <dbReference type="Proteomes" id="UP000321353"/>
    </source>
</evidence>
<dbReference type="AlphaFoldDB" id="A0A5B9M940"/>
<evidence type="ECO:0000313" key="1">
    <source>
        <dbReference type="EMBL" id="QEF97193.1"/>
    </source>
</evidence>
<dbReference type="EMBL" id="CP036264">
    <property type="protein sequence ID" value="QEF97193.1"/>
    <property type="molecule type" value="Genomic_DNA"/>
</dbReference>
<dbReference type="KEGG" id="smam:Mal15_12310"/>
<dbReference type="Proteomes" id="UP000321353">
    <property type="component" value="Chromosome"/>
</dbReference>
<organism evidence="1 2">
    <name type="scientific">Stieleria maiorica</name>
    <dbReference type="NCBI Taxonomy" id="2795974"/>
    <lineage>
        <taxon>Bacteria</taxon>
        <taxon>Pseudomonadati</taxon>
        <taxon>Planctomycetota</taxon>
        <taxon>Planctomycetia</taxon>
        <taxon>Pirellulales</taxon>
        <taxon>Pirellulaceae</taxon>
        <taxon>Stieleria</taxon>
    </lineage>
</organism>